<dbReference type="RefSeq" id="WP_059086321.1">
    <property type="nucleotide sequence ID" value="NZ_LN913006.1"/>
</dbReference>
<accession>A0A6L8TEB1</accession>
<dbReference type="Proteomes" id="UP000473323">
    <property type="component" value="Unassembled WGS sequence"/>
</dbReference>
<reference evidence="1 2" key="1">
    <citation type="journal article" date="2019" name="Nat. Med.">
        <title>A library of human gut bacterial isolates paired with longitudinal multiomics data enables mechanistic microbiome research.</title>
        <authorList>
            <person name="Poyet M."/>
            <person name="Groussin M."/>
            <person name="Gibbons S.M."/>
            <person name="Avila-Pacheco J."/>
            <person name="Jiang X."/>
            <person name="Kearney S.M."/>
            <person name="Perrotta A.R."/>
            <person name="Berdy B."/>
            <person name="Zhao S."/>
            <person name="Lieberman T.D."/>
            <person name="Swanson P.K."/>
            <person name="Smith M."/>
            <person name="Roesemann S."/>
            <person name="Alexander J.E."/>
            <person name="Rich S.A."/>
            <person name="Livny J."/>
            <person name="Vlamakis H."/>
            <person name="Clish C."/>
            <person name="Bullock K."/>
            <person name="Deik A."/>
            <person name="Scott J."/>
            <person name="Pierce K.A."/>
            <person name="Xavier R.J."/>
            <person name="Alm E.J."/>
        </authorList>
    </citation>
    <scope>NUCLEOTIDE SEQUENCE [LARGE SCALE GENOMIC DNA]</scope>
    <source>
        <strain evidence="1 2">BIOML-A4</strain>
    </source>
</reference>
<proteinExistence type="predicted"/>
<name>A0A6L8TEB1_9FIRM</name>
<dbReference type="EMBL" id="WWVT01000014">
    <property type="protein sequence ID" value="MZL62468.1"/>
    <property type="molecule type" value="Genomic_DNA"/>
</dbReference>
<dbReference type="AlphaFoldDB" id="A0A6L8TEB1"/>
<organism evidence="1 2">
    <name type="scientific">Blautia massiliensis</name>
    <name type="common">ex Durand et al. 2017</name>
    <dbReference type="NCBI Taxonomy" id="1737424"/>
    <lineage>
        <taxon>Bacteria</taxon>
        <taxon>Bacillati</taxon>
        <taxon>Bacillota</taxon>
        <taxon>Clostridia</taxon>
        <taxon>Lachnospirales</taxon>
        <taxon>Lachnospiraceae</taxon>
        <taxon>Blautia</taxon>
    </lineage>
</organism>
<protein>
    <submittedName>
        <fullName evidence="1">Uncharacterized protein</fullName>
    </submittedName>
</protein>
<evidence type="ECO:0000313" key="1">
    <source>
        <dbReference type="EMBL" id="MZL62468.1"/>
    </source>
</evidence>
<sequence>MLENDVLMEKSTVQIQQEEASEEYIKRFPTKLHEMLKDSRVRDKFFKSISKEYADIIVYRGIHRENKIERDDFLGNLDEAELYDRPVRKPTFQMCGVSVNEDPMQLIKALHIPNPGRPTLGIVRGIMKCQYGPADFQEGKTHHNWYLFKDKIDSASSEFKIIEVDELCQKNIGTKSGE</sequence>
<comment type="caution">
    <text evidence="1">The sequence shown here is derived from an EMBL/GenBank/DDBJ whole genome shotgun (WGS) entry which is preliminary data.</text>
</comment>
<gene>
    <name evidence="1" type="ORF">GT694_10535</name>
</gene>
<evidence type="ECO:0000313" key="2">
    <source>
        <dbReference type="Proteomes" id="UP000473323"/>
    </source>
</evidence>